<dbReference type="CDD" id="cd00143">
    <property type="entry name" value="PP2Cc"/>
    <property type="match status" value="1"/>
</dbReference>
<keyword evidence="6 9" id="KW-0378">Hydrolase</keyword>
<comment type="cofactor">
    <cofactor evidence="2">
        <name>Mg(2+)</name>
        <dbReference type="ChEBI" id="CHEBI:18420"/>
    </cofactor>
</comment>
<evidence type="ECO:0000256" key="3">
    <source>
        <dbReference type="ARBA" id="ARBA00006702"/>
    </source>
</evidence>
<evidence type="ECO:0000313" key="12">
    <source>
        <dbReference type="EMBL" id="EST44077.1"/>
    </source>
</evidence>
<dbReference type="PANTHER" id="PTHR13832:SF565">
    <property type="entry name" value="AT28366P-RELATED"/>
    <property type="match status" value="1"/>
</dbReference>
<keyword evidence="7 9" id="KW-0904">Protein phosphatase</keyword>
<dbReference type="Gene3D" id="3.80.10.10">
    <property type="entry name" value="Ribonuclease Inhibitor"/>
    <property type="match status" value="1"/>
</dbReference>
<comment type="similarity">
    <text evidence="3 9">Belongs to the PP2C family.</text>
</comment>
<evidence type="ECO:0000256" key="4">
    <source>
        <dbReference type="ARBA" id="ARBA00013081"/>
    </source>
</evidence>
<evidence type="ECO:0000256" key="8">
    <source>
        <dbReference type="ARBA" id="ARBA00023211"/>
    </source>
</evidence>
<sequence length="781" mass="87583">MSSANMGCVGSRHANSYYENMLRKAVIYTKAKYKSLQNDLSKQQQTIDMLALDDFGLFITGTLNHGQRQMLIEKQPIYGREVVLISPKLIGHYKMLMYMFYGWPLSSASIDISFKEVVSNQLVTSVIYALNTVDIARSLNLAKQQLPHETTQLLAAWMSKCLNLEFLSLVGCGIMPNQITELAEGVLRLARGRSKITKIGRCEEVSINDQEAYMYDIPQFSPVRPGLLGLDLSRNKISDQGAQRMIDSLEQHQELTFLGLAECDLGNVVLQNICENLPKWKYIQSIDLSGNIRISDAGVEYLHKHIKKLHFCRLGHVYLADTKVTQKAQSKLNILLARNDIIGEIYDDLLAGAFTKIFNQGEMAGECVGKGSDVYIEYSTSDFCPVISNPDEQILVQKLFSKISIQQGYLHYITTILRETPQTARKSVTIADYTISVSETIGKRPEMEDVISIHHDFLKFRCERMETTANNDGHHEILICLFDGHGGEETSAALGILFPAIFADTVNAIMFASGLQHCCDLPTRIWEPIMFSVFQRCDDTLRLRRYPSGSTGVLCFVLDSIVITANVGDSRAIMCRDESVMGRSSFRNSRRSSTRKESKDTSIKESVAESAKVLNPSQISEKNLSGIPVPEHNFEGYFDTLEYNENVNSSLNPDDIVVRLSKDHKPDLPEEKRRIESVGGYVHGGRVLSTLAVARGFGDFNYKPSVACSPYVNIYPIQKKDEWLLICCDGVWDVLSDLDVALICHRCMTAGHAAIKIRDESYRLDSGDNISSVAVRLFLKE</sequence>
<feature type="compositionally biased region" description="Basic and acidic residues" evidence="10">
    <location>
        <begin position="594"/>
        <end position="604"/>
    </location>
</feature>
<dbReference type="PANTHER" id="PTHR13832">
    <property type="entry name" value="PROTEIN PHOSPHATASE 2C"/>
    <property type="match status" value="1"/>
</dbReference>
<dbReference type="EC" id="3.1.3.16" evidence="4"/>
<dbReference type="SUPFAM" id="SSF52047">
    <property type="entry name" value="RNI-like"/>
    <property type="match status" value="1"/>
</dbReference>
<evidence type="ECO:0000256" key="6">
    <source>
        <dbReference type="ARBA" id="ARBA00022801"/>
    </source>
</evidence>
<evidence type="ECO:0000259" key="11">
    <source>
        <dbReference type="PROSITE" id="PS51746"/>
    </source>
</evidence>
<proteinExistence type="inferred from homology"/>
<dbReference type="EMBL" id="KI546129">
    <property type="protein sequence ID" value="EST44077.1"/>
    <property type="molecule type" value="Genomic_DNA"/>
</dbReference>
<evidence type="ECO:0000256" key="5">
    <source>
        <dbReference type="ARBA" id="ARBA00022723"/>
    </source>
</evidence>
<dbReference type="InterPro" id="IPR001932">
    <property type="entry name" value="PPM-type_phosphatase-like_dom"/>
</dbReference>
<dbReference type="SMART" id="SM00332">
    <property type="entry name" value="PP2Cc"/>
    <property type="match status" value="1"/>
</dbReference>
<dbReference type="Gene3D" id="3.60.40.10">
    <property type="entry name" value="PPM-type phosphatase domain"/>
    <property type="match status" value="1"/>
</dbReference>
<keyword evidence="8" id="KW-0464">Manganese</keyword>
<name>V6LHP7_9EUKA</name>
<keyword evidence="5" id="KW-0479">Metal-binding</keyword>
<dbReference type="Pfam" id="PF00481">
    <property type="entry name" value="PP2C"/>
    <property type="match status" value="2"/>
</dbReference>
<dbReference type="InterPro" id="IPR036457">
    <property type="entry name" value="PPM-type-like_dom_sf"/>
</dbReference>
<reference evidence="12" key="1">
    <citation type="journal article" date="2014" name="PLoS Genet.">
        <title>The Genome of Spironucleus salmonicida Highlights a Fish Pathogen Adapted to Fluctuating Environments.</title>
        <authorList>
            <person name="Xu F."/>
            <person name="Jerlstrom-Hultqvist J."/>
            <person name="Einarsson E."/>
            <person name="Astvaldsson A."/>
            <person name="Svard S.G."/>
            <person name="Andersson J.O."/>
        </authorList>
    </citation>
    <scope>NUCLEOTIDE SEQUENCE</scope>
</reference>
<evidence type="ECO:0000256" key="7">
    <source>
        <dbReference type="ARBA" id="ARBA00022912"/>
    </source>
</evidence>
<protein>
    <recommendedName>
        <fullName evidence="4">protein-serine/threonine phosphatase</fullName>
        <ecNumber evidence="4">3.1.3.16</ecNumber>
    </recommendedName>
</protein>
<gene>
    <name evidence="12" type="ORF">SS50377_16146</name>
</gene>
<dbReference type="InterPro" id="IPR000222">
    <property type="entry name" value="PP2C_BS"/>
</dbReference>
<dbReference type="VEuPathDB" id="GiardiaDB:SS50377_23244"/>
<dbReference type="InterPro" id="IPR015655">
    <property type="entry name" value="PP2C"/>
</dbReference>
<feature type="region of interest" description="Disordered" evidence="10">
    <location>
        <begin position="585"/>
        <end position="604"/>
    </location>
</feature>
<evidence type="ECO:0000256" key="2">
    <source>
        <dbReference type="ARBA" id="ARBA00001946"/>
    </source>
</evidence>
<evidence type="ECO:0000256" key="9">
    <source>
        <dbReference type="RuleBase" id="RU003465"/>
    </source>
</evidence>
<dbReference type="SUPFAM" id="SSF81606">
    <property type="entry name" value="PP2C-like"/>
    <property type="match status" value="1"/>
</dbReference>
<dbReference type="GO" id="GO:0046872">
    <property type="term" value="F:metal ion binding"/>
    <property type="evidence" value="ECO:0007669"/>
    <property type="project" value="UniProtKB-KW"/>
</dbReference>
<accession>V6LHP7</accession>
<dbReference type="AlphaFoldDB" id="V6LHP7"/>
<dbReference type="GO" id="GO:0004722">
    <property type="term" value="F:protein serine/threonine phosphatase activity"/>
    <property type="evidence" value="ECO:0007669"/>
    <property type="project" value="UniProtKB-EC"/>
</dbReference>
<evidence type="ECO:0000256" key="1">
    <source>
        <dbReference type="ARBA" id="ARBA00001936"/>
    </source>
</evidence>
<dbReference type="PROSITE" id="PS51746">
    <property type="entry name" value="PPM_2"/>
    <property type="match status" value="1"/>
</dbReference>
<dbReference type="PROSITE" id="PS01032">
    <property type="entry name" value="PPM_1"/>
    <property type="match status" value="1"/>
</dbReference>
<dbReference type="InterPro" id="IPR032675">
    <property type="entry name" value="LRR_dom_sf"/>
</dbReference>
<comment type="cofactor">
    <cofactor evidence="1">
        <name>Mn(2+)</name>
        <dbReference type="ChEBI" id="CHEBI:29035"/>
    </cofactor>
</comment>
<evidence type="ECO:0000256" key="10">
    <source>
        <dbReference type="SAM" id="MobiDB-lite"/>
    </source>
</evidence>
<organism evidence="12">
    <name type="scientific">Spironucleus salmonicida</name>
    <dbReference type="NCBI Taxonomy" id="348837"/>
    <lineage>
        <taxon>Eukaryota</taxon>
        <taxon>Metamonada</taxon>
        <taxon>Diplomonadida</taxon>
        <taxon>Hexamitidae</taxon>
        <taxon>Hexamitinae</taxon>
        <taxon>Spironucleus</taxon>
    </lineage>
</organism>
<feature type="domain" description="PPM-type phosphatase" evidence="11">
    <location>
        <begin position="434"/>
        <end position="777"/>
    </location>
</feature>